<accession>A0A2T8HMJ0</accession>
<dbReference type="SUPFAM" id="SSF50939">
    <property type="entry name" value="Sialidases"/>
    <property type="match status" value="1"/>
</dbReference>
<dbReference type="AlphaFoldDB" id="A0A2T8HMJ0"/>
<dbReference type="EMBL" id="QDKG01000001">
    <property type="protein sequence ID" value="PVH26620.1"/>
    <property type="molecule type" value="Genomic_DNA"/>
</dbReference>
<gene>
    <name evidence="2" type="ORF">DC487_03135</name>
</gene>
<dbReference type="PANTHER" id="PTHR43752:SF2">
    <property type="entry name" value="BNR_ASP-BOX REPEAT FAMILY PROTEIN"/>
    <property type="match status" value="1"/>
</dbReference>
<dbReference type="OrthoDB" id="41724at2"/>
<feature type="domain" description="Sialidase" evidence="1">
    <location>
        <begin position="50"/>
        <end position="323"/>
    </location>
</feature>
<name>A0A2T8HMJ0_9SPHI</name>
<organism evidence="2 3">
    <name type="scientific">Sphingobacterium corticibacter</name>
    <dbReference type="NCBI Taxonomy" id="2171749"/>
    <lineage>
        <taxon>Bacteria</taxon>
        <taxon>Pseudomonadati</taxon>
        <taxon>Bacteroidota</taxon>
        <taxon>Sphingobacteriia</taxon>
        <taxon>Sphingobacteriales</taxon>
        <taxon>Sphingobacteriaceae</taxon>
        <taxon>Sphingobacterium</taxon>
    </lineage>
</organism>
<dbReference type="InterPro" id="IPR036278">
    <property type="entry name" value="Sialidase_sf"/>
</dbReference>
<evidence type="ECO:0000313" key="2">
    <source>
        <dbReference type="EMBL" id="PVH26620.1"/>
    </source>
</evidence>
<dbReference type="InterPro" id="IPR011040">
    <property type="entry name" value="Sialidase"/>
</dbReference>
<dbReference type="PANTHER" id="PTHR43752">
    <property type="entry name" value="BNR/ASP-BOX REPEAT FAMILY PROTEIN"/>
    <property type="match status" value="1"/>
</dbReference>
<proteinExistence type="predicted"/>
<keyword evidence="3" id="KW-1185">Reference proteome</keyword>
<evidence type="ECO:0000259" key="1">
    <source>
        <dbReference type="Pfam" id="PF13088"/>
    </source>
</evidence>
<dbReference type="Proteomes" id="UP000245627">
    <property type="component" value="Unassembled WGS sequence"/>
</dbReference>
<dbReference type="CDD" id="cd15482">
    <property type="entry name" value="Sialidase_non-viral"/>
    <property type="match status" value="1"/>
</dbReference>
<comment type="caution">
    <text evidence="2">The sequence shown here is derived from an EMBL/GenBank/DDBJ whole genome shotgun (WGS) entry which is preliminary data.</text>
</comment>
<evidence type="ECO:0000313" key="3">
    <source>
        <dbReference type="Proteomes" id="UP000245627"/>
    </source>
</evidence>
<dbReference type="Pfam" id="PF13088">
    <property type="entry name" value="BNR_2"/>
    <property type="match status" value="1"/>
</dbReference>
<sequence>MILPTFGQTLSQDTIAPSVLKLKDEFLFEEKRFFDQCHASTLEETKEGILLSSWFGGSHEGNKDVAIYGTRQVNGKWEDPTVWADGKVNDTSHYPCWNPVLFRAKNEQKIYLYYKVGPNPREWWGMVKTSDDGGNTWSVPRRLPDGILGPIKNRPLQLTSGAIISPSSTELSEERWLSHVEISSDQQKTWKLYPIDHPSDLNTIQPSVVEYEDGKLQVFCRSKEGVVTTATSRDQGRTWSTMQRTNLVNPNSGTDVIRVKDLLFIVYNPDIPGKDWWEGRTKLRLACSKNGQSWHDIFTFEDEEKGEFSYPTIMQTSDGLIHVSYTHNRKNIRHFALEIQ</sequence>
<dbReference type="Gene3D" id="2.120.10.10">
    <property type="match status" value="1"/>
</dbReference>
<reference evidence="2 3" key="1">
    <citation type="submission" date="2018-04" db="EMBL/GenBank/DDBJ databases">
        <title>Sphingobacterium cortibacter sp. nov.</title>
        <authorList>
            <person name="Li Y."/>
        </authorList>
    </citation>
    <scope>NUCLEOTIDE SEQUENCE [LARGE SCALE GENOMIC DNA]</scope>
    <source>
        <strain evidence="2 3">2c-3</strain>
    </source>
</reference>
<protein>
    <submittedName>
        <fullName evidence="2">Sialidase</fullName>
    </submittedName>
</protein>